<dbReference type="PANTHER" id="PTHR11614">
    <property type="entry name" value="PHOSPHOLIPASE-RELATED"/>
    <property type="match status" value="1"/>
</dbReference>
<dbReference type="PRINTS" id="PR00111">
    <property type="entry name" value="ABHYDROLASE"/>
</dbReference>
<dbReference type="InterPro" id="IPR022742">
    <property type="entry name" value="Hydrolase_4"/>
</dbReference>
<dbReference type="AlphaFoldDB" id="A0A444X986"/>
<dbReference type="Proteomes" id="UP000289738">
    <property type="component" value="Chromosome B10"/>
</dbReference>
<protein>
    <recommendedName>
        <fullName evidence="2">Serine aminopeptidase S33 domain-containing protein</fullName>
    </recommendedName>
</protein>
<feature type="region of interest" description="Disordered" evidence="1">
    <location>
        <begin position="451"/>
        <end position="483"/>
    </location>
</feature>
<feature type="compositionally biased region" description="Basic and acidic residues" evidence="1">
    <location>
        <begin position="497"/>
        <end position="507"/>
    </location>
</feature>
<gene>
    <name evidence="3" type="ORF">Ahy_B10g105909</name>
</gene>
<dbReference type="Pfam" id="PF12146">
    <property type="entry name" value="Hydrolase_4"/>
    <property type="match status" value="1"/>
</dbReference>
<evidence type="ECO:0000256" key="1">
    <source>
        <dbReference type="SAM" id="MobiDB-lite"/>
    </source>
</evidence>
<sequence length="538" mass="61262">MALTPTKLRHPPELNELKEVIGIQRKRKKRKEDKLLFCSMKQQLPGVDAKLQKIADSNMDEAPARRRAREAFKDIQLNIDHILFKTPCDGLKMKESYEVNSRGIEIFCKSWLPEASKPKATVFFCHGYGDTCTFFFEGIARKIALAGYGVFAMDYPGFGLSQGLHGYIPSFDGLVDNVIEHYSKIKENPEFHSLRTFIFGQSMGGAVALKMHLKQPKAWDGAVLVAPMCKIADDMVPSKLVTQMLIAMANVFPKRKLVPQKDLAEAAFRELKKKEQTAYNVIAYKDKPRLWTALEMLRTTQEIDDRLEEVSLPILILHGENDTVTDPSVSKALFEKAKSSDKTLKLYKDAYHSLLEGEPDELINQVFGDIISWLDDHSSKLLTLHDRKIKLRREEQTEAAMEKEEEERRREAAIASSPCLRPNFSAKGVTQDQLSKFRELHKKRLQLKSKSKFKTKLKDDAKTSQGNDHARSQKSGTEDLQVDVKESSCPLKCDAFAARKNDKDSKDNSNTSLVSAPKKQKLHWGLDTKERWERKSNM</sequence>
<dbReference type="FunFam" id="3.40.50.1820:FF:000054">
    <property type="entry name" value="Alpha/beta-Hydrolases superfamily protein"/>
    <property type="match status" value="1"/>
</dbReference>
<dbReference type="InterPro" id="IPR000073">
    <property type="entry name" value="AB_hydrolase_1"/>
</dbReference>
<dbReference type="SUPFAM" id="SSF53474">
    <property type="entry name" value="alpha/beta-Hydrolases"/>
    <property type="match status" value="1"/>
</dbReference>
<dbReference type="STRING" id="3818.A0A444X986"/>
<name>A0A444X986_ARAHY</name>
<feature type="compositionally biased region" description="Basic and acidic residues" evidence="1">
    <location>
        <begin position="397"/>
        <end position="412"/>
    </location>
</feature>
<evidence type="ECO:0000313" key="3">
    <source>
        <dbReference type="EMBL" id="RYQ86224.1"/>
    </source>
</evidence>
<dbReference type="Gene3D" id="3.40.50.1820">
    <property type="entry name" value="alpha/beta hydrolase"/>
    <property type="match status" value="1"/>
</dbReference>
<keyword evidence="4" id="KW-1185">Reference proteome</keyword>
<organism evidence="3 4">
    <name type="scientific">Arachis hypogaea</name>
    <name type="common">Peanut</name>
    <dbReference type="NCBI Taxonomy" id="3818"/>
    <lineage>
        <taxon>Eukaryota</taxon>
        <taxon>Viridiplantae</taxon>
        <taxon>Streptophyta</taxon>
        <taxon>Embryophyta</taxon>
        <taxon>Tracheophyta</taxon>
        <taxon>Spermatophyta</taxon>
        <taxon>Magnoliopsida</taxon>
        <taxon>eudicotyledons</taxon>
        <taxon>Gunneridae</taxon>
        <taxon>Pentapetalae</taxon>
        <taxon>rosids</taxon>
        <taxon>fabids</taxon>
        <taxon>Fabales</taxon>
        <taxon>Fabaceae</taxon>
        <taxon>Papilionoideae</taxon>
        <taxon>50 kb inversion clade</taxon>
        <taxon>dalbergioids sensu lato</taxon>
        <taxon>Dalbergieae</taxon>
        <taxon>Pterocarpus clade</taxon>
        <taxon>Arachis</taxon>
    </lineage>
</organism>
<proteinExistence type="predicted"/>
<reference evidence="3 4" key="1">
    <citation type="submission" date="2019-01" db="EMBL/GenBank/DDBJ databases">
        <title>Sequencing of cultivated peanut Arachis hypogaea provides insights into genome evolution and oil improvement.</title>
        <authorList>
            <person name="Chen X."/>
        </authorList>
    </citation>
    <scope>NUCLEOTIDE SEQUENCE [LARGE SCALE GENOMIC DNA]</scope>
    <source>
        <strain evidence="4">cv. Fuhuasheng</strain>
        <tissue evidence="3">Leaves</tissue>
    </source>
</reference>
<dbReference type="EMBL" id="SDMP01000020">
    <property type="protein sequence ID" value="RYQ86224.1"/>
    <property type="molecule type" value="Genomic_DNA"/>
</dbReference>
<feature type="region of interest" description="Disordered" evidence="1">
    <location>
        <begin position="397"/>
        <end position="416"/>
    </location>
</feature>
<accession>A0A444X986</accession>
<evidence type="ECO:0000259" key="2">
    <source>
        <dbReference type="Pfam" id="PF12146"/>
    </source>
</evidence>
<feature type="compositionally biased region" description="Basic and acidic residues" evidence="1">
    <location>
        <begin position="524"/>
        <end position="538"/>
    </location>
</feature>
<feature type="region of interest" description="Disordered" evidence="1">
    <location>
        <begin position="497"/>
        <end position="538"/>
    </location>
</feature>
<feature type="domain" description="Serine aminopeptidase S33" evidence="2">
    <location>
        <begin position="117"/>
        <end position="359"/>
    </location>
</feature>
<comment type="caution">
    <text evidence="3">The sequence shown here is derived from an EMBL/GenBank/DDBJ whole genome shotgun (WGS) entry which is preliminary data.</text>
</comment>
<evidence type="ECO:0000313" key="4">
    <source>
        <dbReference type="Proteomes" id="UP000289738"/>
    </source>
</evidence>
<dbReference type="InterPro" id="IPR029058">
    <property type="entry name" value="AB_hydrolase_fold"/>
</dbReference>
<dbReference type="InterPro" id="IPR051044">
    <property type="entry name" value="MAG_DAG_Lipase"/>
</dbReference>